<keyword evidence="1" id="KW-0812">Transmembrane</keyword>
<comment type="caution">
    <text evidence="2">The sequence shown here is derived from an EMBL/GenBank/DDBJ whole genome shotgun (WGS) entry which is preliminary data.</text>
</comment>
<gene>
    <name evidence="2" type="ORF">QOZ93_002115</name>
</gene>
<keyword evidence="1" id="KW-1133">Transmembrane helix</keyword>
<sequence>MKKKLTFWLKFLAVVIAMYLCVNAYNYKTNLKYYSKPPSDKWAKGKYIDTVNPSINSKIISDGKNYIVTINDKENIKIYKTNKMGEVLKKKSIKCETDILNDLFISKINDRKYYLQWSCTTLDGATIKNVFLDENFNEISKRQEENVQESFKLDEGLVVFGFKDRLEVKDLNKNKSYSIKGDKPRFISGIKSKNKDYFITYRNKNFEMIKLKFKDGKFIQNEKLGHIIEVGMESTLDIKLVSNLKENYFIVQTMAKGEPNNIFIKVDLDSNKMGDSKGLRLNEVMELNDIEFYKVENDKIYFLANSNRMTLLDGVCNDIIEFYIRDGKPVFDSILSKTKNTKIFHYGLDDIVTYATLNTDNEKYELNFTSSDISFKVKNNGIRDSEIQYAITKVIEADFYGSCCLLVSAFKWLIPVFVVICFFTAFQEKIKEKYRKKAFLILILISIIFKLINNYSVIYSRTWIYIPKPINNPLIGSIVAIFSSIIIYSFAYIEYKKDTEKLFIGAMAPFAMADMIITSTLYVQYII</sequence>
<feature type="transmembrane region" description="Helical" evidence="1">
    <location>
        <begin position="470"/>
        <end position="490"/>
    </location>
</feature>
<feature type="transmembrane region" description="Helical" evidence="1">
    <location>
        <begin position="405"/>
        <end position="426"/>
    </location>
</feature>
<evidence type="ECO:0000256" key="1">
    <source>
        <dbReference type="SAM" id="Phobius"/>
    </source>
</evidence>
<evidence type="ECO:0000313" key="2">
    <source>
        <dbReference type="EMBL" id="MDQ0480367.1"/>
    </source>
</evidence>
<dbReference type="Proteomes" id="UP001224418">
    <property type="component" value="Unassembled WGS sequence"/>
</dbReference>
<keyword evidence="1" id="KW-0472">Membrane</keyword>
<proteinExistence type="predicted"/>
<name>A0ABU0JTD4_HATLI</name>
<evidence type="ECO:0000313" key="3">
    <source>
        <dbReference type="Proteomes" id="UP001224418"/>
    </source>
</evidence>
<feature type="transmembrane region" description="Helical" evidence="1">
    <location>
        <begin position="502"/>
        <end position="525"/>
    </location>
</feature>
<protein>
    <recommendedName>
        <fullName evidence="4">DUF5050 domain-containing protein</fullName>
    </recommendedName>
</protein>
<evidence type="ECO:0008006" key="4">
    <source>
        <dbReference type="Google" id="ProtNLM"/>
    </source>
</evidence>
<reference evidence="2 3" key="1">
    <citation type="submission" date="2023-07" db="EMBL/GenBank/DDBJ databases">
        <title>Genomic Encyclopedia of Type Strains, Phase IV (KMG-IV): sequencing the most valuable type-strain genomes for metagenomic binning, comparative biology and taxonomic classification.</title>
        <authorList>
            <person name="Goeker M."/>
        </authorList>
    </citation>
    <scope>NUCLEOTIDE SEQUENCE [LARGE SCALE GENOMIC DNA]</scope>
    <source>
        <strain evidence="2 3">DSM 1400</strain>
    </source>
</reference>
<feature type="transmembrane region" description="Helical" evidence="1">
    <location>
        <begin position="438"/>
        <end position="458"/>
    </location>
</feature>
<keyword evidence="3" id="KW-1185">Reference proteome</keyword>
<dbReference type="RefSeq" id="WP_307356317.1">
    <property type="nucleotide sequence ID" value="NZ_BAAACJ010000031.1"/>
</dbReference>
<accession>A0ABU0JTD4</accession>
<dbReference type="EMBL" id="JAUSWN010000018">
    <property type="protein sequence ID" value="MDQ0480367.1"/>
    <property type="molecule type" value="Genomic_DNA"/>
</dbReference>
<organism evidence="2 3">
    <name type="scientific">Hathewaya limosa</name>
    <name type="common">Clostridium limosum</name>
    <dbReference type="NCBI Taxonomy" id="1536"/>
    <lineage>
        <taxon>Bacteria</taxon>
        <taxon>Bacillati</taxon>
        <taxon>Bacillota</taxon>
        <taxon>Clostridia</taxon>
        <taxon>Eubacteriales</taxon>
        <taxon>Clostridiaceae</taxon>
        <taxon>Hathewaya</taxon>
    </lineage>
</organism>